<dbReference type="InterPro" id="IPR000644">
    <property type="entry name" value="CBS_dom"/>
</dbReference>
<evidence type="ECO:0000259" key="4">
    <source>
        <dbReference type="PROSITE" id="PS51371"/>
    </source>
</evidence>
<evidence type="ECO:0000313" key="6">
    <source>
        <dbReference type="Proteomes" id="UP001565474"/>
    </source>
</evidence>
<dbReference type="PROSITE" id="PS50914">
    <property type="entry name" value="BON"/>
    <property type="match status" value="1"/>
</dbReference>
<dbReference type="InterPro" id="IPR017080">
    <property type="entry name" value="UCP036990_CBS_BON"/>
</dbReference>
<dbReference type="InterPro" id="IPR007055">
    <property type="entry name" value="BON_dom"/>
</dbReference>
<dbReference type="Pfam" id="PF00571">
    <property type="entry name" value="CBS"/>
    <property type="match status" value="2"/>
</dbReference>
<feature type="domain" description="CBS" evidence="4">
    <location>
        <begin position="32"/>
        <end position="88"/>
    </location>
</feature>
<dbReference type="Proteomes" id="UP001565474">
    <property type="component" value="Unassembled WGS sequence"/>
</dbReference>
<evidence type="ECO:0000313" key="5">
    <source>
        <dbReference type="EMBL" id="MEY9469258.1"/>
    </source>
</evidence>
<dbReference type="EMBL" id="JBGBZN010000002">
    <property type="protein sequence ID" value="MEY9469258.1"/>
    <property type="molecule type" value="Genomic_DNA"/>
</dbReference>
<dbReference type="SUPFAM" id="SSF54631">
    <property type="entry name" value="CBS-domain pair"/>
    <property type="match status" value="1"/>
</dbReference>
<keyword evidence="6" id="KW-1185">Reference proteome</keyword>
<reference evidence="5 6" key="1">
    <citation type="submission" date="2024-07" db="EMBL/GenBank/DDBJ databases">
        <title>Genomic Encyclopedia of Type Strains, Phase V (KMG-V): Genome sequencing to study the core and pangenomes of soil and plant-associated prokaryotes.</title>
        <authorList>
            <person name="Whitman W."/>
        </authorList>
    </citation>
    <scope>NUCLEOTIDE SEQUENCE [LARGE SCALE GENOMIC DNA]</scope>
    <source>
        <strain evidence="5 6">USDA 222</strain>
    </source>
</reference>
<proteinExistence type="predicted"/>
<dbReference type="PROSITE" id="PS51371">
    <property type="entry name" value="CBS"/>
    <property type="match status" value="2"/>
</dbReference>
<dbReference type="InterPro" id="IPR046342">
    <property type="entry name" value="CBS_dom_sf"/>
</dbReference>
<dbReference type="PANTHER" id="PTHR43080:SF26">
    <property type="entry name" value="REGULATORY PROTEIN"/>
    <property type="match status" value="1"/>
</dbReference>
<dbReference type="SMART" id="SM00116">
    <property type="entry name" value="CBS"/>
    <property type="match status" value="2"/>
</dbReference>
<protein>
    <submittedName>
        <fullName evidence="5">CBS domain-containing protein</fullName>
    </submittedName>
</protein>
<feature type="domain" description="CBS" evidence="4">
    <location>
        <begin position="119"/>
        <end position="175"/>
    </location>
</feature>
<keyword evidence="1 2" id="KW-0129">CBS domain</keyword>
<dbReference type="Gene3D" id="3.10.580.10">
    <property type="entry name" value="CBS-domain"/>
    <property type="match status" value="1"/>
</dbReference>
<dbReference type="Pfam" id="PF04972">
    <property type="entry name" value="BON"/>
    <property type="match status" value="1"/>
</dbReference>
<dbReference type="PANTHER" id="PTHR43080">
    <property type="entry name" value="CBS DOMAIN-CONTAINING PROTEIN CBSX3, MITOCHONDRIAL"/>
    <property type="match status" value="1"/>
</dbReference>
<evidence type="ECO:0000259" key="3">
    <source>
        <dbReference type="PROSITE" id="PS50914"/>
    </source>
</evidence>
<dbReference type="CDD" id="cd04586">
    <property type="entry name" value="CBS_pair_BON_assoc"/>
    <property type="match status" value="1"/>
</dbReference>
<dbReference type="PIRSF" id="PIRSF036990">
    <property type="entry name" value="UCP036990_CBS_BON"/>
    <property type="match status" value="1"/>
</dbReference>
<feature type="domain" description="BON" evidence="3">
    <location>
        <begin position="181"/>
        <end position="249"/>
    </location>
</feature>
<dbReference type="InterPro" id="IPR051257">
    <property type="entry name" value="Diverse_CBS-Domain"/>
</dbReference>
<comment type="caution">
    <text evidence="5">The sequence shown here is derived from an EMBL/GenBank/DDBJ whole genome shotgun (WGS) entry which is preliminary data.</text>
</comment>
<organism evidence="5 6">
    <name type="scientific">Bradyrhizobium yuanmingense</name>
    <dbReference type="NCBI Taxonomy" id="108015"/>
    <lineage>
        <taxon>Bacteria</taxon>
        <taxon>Pseudomonadati</taxon>
        <taxon>Pseudomonadota</taxon>
        <taxon>Alphaproteobacteria</taxon>
        <taxon>Hyphomicrobiales</taxon>
        <taxon>Nitrobacteraceae</taxon>
        <taxon>Bradyrhizobium</taxon>
    </lineage>
</organism>
<sequence>MIPIKPGNSRSCRIVRHPRAIWRFAMQARDVMVSPVTTVGPTATVRQVAQMLLERRISAVPVVDTDNKVIGIVSEGDLLHRAESGTERSSSWWLSLLSGDAQLATDYVKSHSIKVQDIMTRDVATAAPETPLHEIAMLLEERQIKRVPIVNQEGQLVGIVSRANLLQAIASARPKLEISLPDSVIRNRFFEEIRKQPWAHTFNLNATVQNGVIDLWGFAPSLAERTAIRVVAEAIPGAVAVNDHLLETPTFIY</sequence>
<accession>A0ABV4GBG2</accession>
<gene>
    <name evidence="5" type="ORF">ABH992_001657</name>
</gene>
<name>A0ABV4GBG2_9BRAD</name>
<evidence type="ECO:0000256" key="2">
    <source>
        <dbReference type="PROSITE-ProRule" id="PRU00703"/>
    </source>
</evidence>
<evidence type="ECO:0000256" key="1">
    <source>
        <dbReference type="ARBA" id="ARBA00023122"/>
    </source>
</evidence>